<keyword evidence="10" id="KW-1185">Reference proteome</keyword>
<gene>
    <name evidence="9" type="ORF">M9Y10_021880</name>
</gene>
<comment type="caution">
    <text evidence="9">The sequence shown here is derived from an EMBL/GenBank/DDBJ whole genome shotgun (WGS) entry which is preliminary data.</text>
</comment>
<dbReference type="EMBL" id="JAPFFF010000003">
    <property type="protein sequence ID" value="KAK8893458.1"/>
    <property type="molecule type" value="Genomic_DNA"/>
</dbReference>
<evidence type="ECO:0000256" key="6">
    <source>
        <dbReference type="ARBA" id="ARBA00046432"/>
    </source>
</evidence>
<comment type="similarity">
    <text evidence="2">Belongs to the eIF-2B gamma/epsilon subunits family.</text>
</comment>
<feature type="region of interest" description="Disordered" evidence="7">
    <location>
        <begin position="545"/>
        <end position="597"/>
    </location>
</feature>
<name>A0ABR2KQY7_9EUKA</name>
<dbReference type="Gene3D" id="2.160.10.10">
    <property type="entry name" value="Hexapeptide repeat proteins"/>
    <property type="match status" value="1"/>
</dbReference>
<dbReference type="InterPro" id="IPR056764">
    <property type="entry name" value="LbH_EIF2B3/5"/>
</dbReference>
<evidence type="ECO:0000313" key="10">
    <source>
        <dbReference type="Proteomes" id="UP001470230"/>
    </source>
</evidence>
<dbReference type="InterPro" id="IPR005835">
    <property type="entry name" value="NTP_transferase_dom"/>
</dbReference>
<protein>
    <recommendedName>
        <fullName evidence="4">Translation initiation factor eIF2B subunit epsilon</fullName>
    </recommendedName>
    <alternativeName>
        <fullName evidence="5">eIF2B GDP-GTP exchange factor subunit epsilon</fullName>
    </alternativeName>
</protein>
<feature type="domain" description="W2" evidence="8">
    <location>
        <begin position="606"/>
        <end position="751"/>
    </location>
</feature>
<dbReference type="Gene3D" id="1.25.40.180">
    <property type="match status" value="1"/>
</dbReference>
<evidence type="ECO:0000256" key="1">
    <source>
        <dbReference type="ARBA" id="ARBA00004514"/>
    </source>
</evidence>
<dbReference type="Proteomes" id="UP001470230">
    <property type="component" value="Unassembled WGS sequence"/>
</dbReference>
<evidence type="ECO:0000259" key="8">
    <source>
        <dbReference type="PROSITE" id="PS51363"/>
    </source>
</evidence>
<dbReference type="InterPro" id="IPR029044">
    <property type="entry name" value="Nucleotide-diphossugar_trans"/>
</dbReference>
<evidence type="ECO:0000256" key="4">
    <source>
        <dbReference type="ARBA" id="ARBA00044144"/>
    </source>
</evidence>
<keyword evidence="3" id="KW-0963">Cytoplasm</keyword>
<dbReference type="PROSITE" id="PS51363">
    <property type="entry name" value="W2"/>
    <property type="match status" value="1"/>
</dbReference>
<dbReference type="InterPro" id="IPR003307">
    <property type="entry name" value="W2_domain"/>
</dbReference>
<dbReference type="SUPFAM" id="SSF53448">
    <property type="entry name" value="Nucleotide-diphospho-sugar transferases"/>
    <property type="match status" value="1"/>
</dbReference>
<dbReference type="InterPro" id="IPR051956">
    <property type="entry name" value="eIF2B_epsilon"/>
</dbReference>
<keyword evidence="9" id="KW-0396">Initiation factor</keyword>
<dbReference type="InterPro" id="IPR016024">
    <property type="entry name" value="ARM-type_fold"/>
</dbReference>
<comment type="subcellular location">
    <subcellularLocation>
        <location evidence="1">Cytoplasm</location>
        <location evidence="1">Cytosol</location>
    </subcellularLocation>
</comment>
<sequence length="751" mass="85846">MAANPADNDFEKISELSESTKESTTVGFILCHPMDCSLTPVTDELPPCLFPICNTPALLYVLNWFGMNGIEKIYIICDKKHKNYIKKYTQQCQARMLMDSINILETDDKIYSFGDGLRWIDIWNLHNKVFQHCVVVPGNLISNIPIKNIVNDHIERFNKTNQNDVKPALTACFTQTSEEDSYSLVINESGQILQISPPPKISFDDNPNSLEINQNLFTTQKLVKIKSGLNDSHIYICSSQILHTFTKHYDWRNVCTDCIPSQLNRSPIYATIIPNSYSSTIDTLPSYFNANLAIIRRWLYPVTIEMNIFAQNQTHSMHFDEYIQNNGNDIDEDATMVDTDDSSNDEYKISTVSYQNSAGSSTSYRLQRDLVYLYDNVLPDMKSQIGNNVVIGSNTELQEGCIIKNSVIGSGCIISHDCIIIDSIIWDNVTIEDGVHIRNSLIASDVTISAGVSIDFGCILSFGISCEIDLPPCRRLTTSTEEVEVEYSNEYEPEWLAQYVDDKEPLQFPDDTNAFEFFPLPIHEYPLLKMWYKLDQAHFPIDKSAIQNSDEEDETNENSENEDFKEYLTKDGYINNNGRSEEDHSSEEEHHSDSESGSGDFIYLNQEFQSKAAKLLDSLIKANKTQDKIMIEFMLFNIKEDVEHIDSAVSVMLAIKDHWTVDELEKGFKLLGDQLKPFLADTDTQVDFLFWWQSYCAKEQNRNKLFIKALKTLISLKYISQGAIDKWSGEQYDCNAAQNKLFELYSKSDEY</sequence>
<reference evidence="9 10" key="1">
    <citation type="submission" date="2024-04" db="EMBL/GenBank/DDBJ databases">
        <title>Tritrichomonas musculus Genome.</title>
        <authorList>
            <person name="Alves-Ferreira E."/>
            <person name="Grigg M."/>
            <person name="Lorenzi H."/>
            <person name="Galac M."/>
        </authorList>
    </citation>
    <scope>NUCLEOTIDE SEQUENCE [LARGE SCALE GENOMIC DNA]</scope>
    <source>
        <strain evidence="9 10">EAF2021</strain>
    </source>
</reference>
<comment type="subunit">
    <text evidence="6">Component of the translation initiation factor 2B (eIF2B) complex which is a heterodecamer of two sets of five different subunits: alpha, beta, gamma, delta and epsilon. Subunits alpha, beta and delta comprise a regulatory subcomplex and subunits epsilon and gamma comprise a catalytic subcomplex. Within the complex, the hexameric regulatory complex resides at the center, with the two heterodimeric catalytic subcomplexes bound on opposite sides.</text>
</comment>
<keyword evidence="9" id="KW-0648">Protein biosynthesis</keyword>
<dbReference type="PANTHER" id="PTHR45887:SF1">
    <property type="entry name" value="TRANSLATION INITIATION FACTOR EIF-2B SUBUNIT EPSILON"/>
    <property type="match status" value="1"/>
</dbReference>
<proteinExistence type="inferred from homology"/>
<evidence type="ECO:0000256" key="5">
    <source>
        <dbReference type="ARBA" id="ARBA00044345"/>
    </source>
</evidence>
<dbReference type="GO" id="GO:0003743">
    <property type="term" value="F:translation initiation factor activity"/>
    <property type="evidence" value="ECO:0007669"/>
    <property type="project" value="UniProtKB-KW"/>
</dbReference>
<feature type="compositionally biased region" description="Basic and acidic residues" evidence="7">
    <location>
        <begin position="579"/>
        <end position="594"/>
    </location>
</feature>
<evidence type="ECO:0000256" key="3">
    <source>
        <dbReference type="ARBA" id="ARBA00022490"/>
    </source>
</evidence>
<dbReference type="PANTHER" id="PTHR45887">
    <property type="entry name" value="TRANSLATION INITIATION FACTOR EIF-2B SUBUNIT EPSILON"/>
    <property type="match status" value="1"/>
</dbReference>
<dbReference type="SUPFAM" id="SSF48371">
    <property type="entry name" value="ARM repeat"/>
    <property type="match status" value="1"/>
</dbReference>
<organism evidence="9 10">
    <name type="scientific">Tritrichomonas musculus</name>
    <dbReference type="NCBI Taxonomy" id="1915356"/>
    <lineage>
        <taxon>Eukaryota</taxon>
        <taxon>Metamonada</taxon>
        <taxon>Parabasalia</taxon>
        <taxon>Tritrichomonadida</taxon>
        <taxon>Tritrichomonadidae</taxon>
        <taxon>Tritrichomonas</taxon>
    </lineage>
</organism>
<dbReference type="Pfam" id="PF00483">
    <property type="entry name" value="NTP_transferase"/>
    <property type="match status" value="1"/>
</dbReference>
<dbReference type="Pfam" id="PF25084">
    <property type="entry name" value="LbH_EIF2B"/>
    <property type="match status" value="1"/>
</dbReference>
<evidence type="ECO:0000256" key="7">
    <source>
        <dbReference type="SAM" id="MobiDB-lite"/>
    </source>
</evidence>
<dbReference type="Gene3D" id="3.90.550.10">
    <property type="entry name" value="Spore Coat Polysaccharide Biosynthesis Protein SpsA, Chain A"/>
    <property type="match status" value="1"/>
</dbReference>
<feature type="compositionally biased region" description="Acidic residues" evidence="7">
    <location>
        <begin position="549"/>
        <end position="561"/>
    </location>
</feature>
<evidence type="ECO:0000256" key="2">
    <source>
        <dbReference type="ARBA" id="ARBA00007878"/>
    </source>
</evidence>
<accession>A0ABR2KQY7</accession>
<evidence type="ECO:0000313" key="9">
    <source>
        <dbReference type="EMBL" id="KAK8893458.1"/>
    </source>
</evidence>